<evidence type="ECO:0000313" key="1">
    <source>
        <dbReference type="EMBL" id="SVB96607.1"/>
    </source>
</evidence>
<organism evidence="1">
    <name type="scientific">marine metagenome</name>
    <dbReference type="NCBI Taxonomy" id="408172"/>
    <lineage>
        <taxon>unclassified sequences</taxon>
        <taxon>metagenomes</taxon>
        <taxon>ecological metagenomes</taxon>
    </lineage>
</organism>
<reference evidence="1" key="1">
    <citation type="submission" date="2018-05" db="EMBL/GenBank/DDBJ databases">
        <authorList>
            <person name="Lanie J.A."/>
            <person name="Ng W.-L."/>
            <person name="Kazmierczak K.M."/>
            <person name="Andrzejewski T.M."/>
            <person name="Davidsen T.M."/>
            <person name="Wayne K.J."/>
            <person name="Tettelin H."/>
            <person name="Glass J.I."/>
            <person name="Rusch D."/>
            <person name="Podicherti R."/>
            <person name="Tsui H.-C.T."/>
            <person name="Winkler M.E."/>
        </authorList>
    </citation>
    <scope>NUCLEOTIDE SEQUENCE</scope>
</reference>
<dbReference type="AlphaFoldDB" id="A0A382IBJ1"/>
<protein>
    <submittedName>
        <fullName evidence="1">Uncharacterized protein</fullName>
    </submittedName>
</protein>
<dbReference type="EMBL" id="UINC01066178">
    <property type="protein sequence ID" value="SVB96607.1"/>
    <property type="molecule type" value="Genomic_DNA"/>
</dbReference>
<accession>A0A382IBJ1</accession>
<gene>
    <name evidence="1" type="ORF">METZ01_LOCUS249461</name>
</gene>
<name>A0A382IBJ1_9ZZZZ</name>
<proteinExistence type="predicted"/>
<sequence>MLEIIERIKKNTGAVTATLTLPFEQRQ</sequence>
<feature type="non-terminal residue" evidence="1">
    <location>
        <position position="27"/>
    </location>
</feature>